<gene>
    <name evidence="1" type="ORF">BCR35DRAFT_335512</name>
</gene>
<reference evidence="1 2" key="1">
    <citation type="submission" date="2016-07" db="EMBL/GenBank/DDBJ databases">
        <title>Pervasive Adenine N6-methylation of Active Genes in Fungi.</title>
        <authorList>
            <consortium name="DOE Joint Genome Institute"/>
            <person name="Mondo S.J."/>
            <person name="Dannebaum R.O."/>
            <person name="Kuo R.C."/>
            <person name="Labutti K."/>
            <person name="Haridas S."/>
            <person name="Kuo A."/>
            <person name="Salamov A."/>
            <person name="Ahrendt S.R."/>
            <person name="Lipzen A."/>
            <person name="Sullivan W."/>
            <person name="Andreopoulos W.B."/>
            <person name="Clum A."/>
            <person name="Lindquist E."/>
            <person name="Daum C."/>
            <person name="Ramamoorthy G.K."/>
            <person name="Gryganskyi A."/>
            <person name="Culley D."/>
            <person name="Magnuson J.K."/>
            <person name="James T.Y."/>
            <person name="O'Malley M.A."/>
            <person name="Stajich J.E."/>
            <person name="Spatafora J.W."/>
            <person name="Visel A."/>
            <person name="Grigoriev I.V."/>
        </authorList>
    </citation>
    <scope>NUCLEOTIDE SEQUENCE [LARGE SCALE GENOMIC DNA]</scope>
    <source>
        <strain evidence="1 2">62-1032</strain>
    </source>
</reference>
<keyword evidence="2" id="KW-1185">Reference proteome</keyword>
<proteinExistence type="predicted"/>
<evidence type="ECO:0000313" key="1">
    <source>
        <dbReference type="EMBL" id="ORY56208.1"/>
    </source>
</evidence>
<accession>A0A1Y2DAB1</accession>
<dbReference type="EMBL" id="MCGR01000087">
    <property type="protein sequence ID" value="ORY56208.1"/>
    <property type="molecule type" value="Genomic_DNA"/>
</dbReference>
<organism evidence="1 2">
    <name type="scientific">Leucosporidium creatinivorum</name>
    <dbReference type="NCBI Taxonomy" id="106004"/>
    <lineage>
        <taxon>Eukaryota</taxon>
        <taxon>Fungi</taxon>
        <taxon>Dikarya</taxon>
        <taxon>Basidiomycota</taxon>
        <taxon>Pucciniomycotina</taxon>
        <taxon>Microbotryomycetes</taxon>
        <taxon>Leucosporidiales</taxon>
        <taxon>Leucosporidium</taxon>
    </lineage>
</organism>
<protein>
    <submittedName>
        <fullName evidence="1">Uncharacterized protein</fullName>
    </submittedName>
</protein>
<sequence>MPVTPEQVNAIMAASGLGLSHFLPAFPGRNMTKAEAEDLVDLREHVAECFLLNRGQRPIIPDDGAPLRRDAEAQARKLMAGLPNLRTLLRGRLPYHETVLADGELDALVSSFTGALNGRRRALIWLLSDPAVRHYAESYVKNIAHRMLRSSAIMDSIDKVLFFVARDWSTSTVYERARGLDAARRYEAWIRNVAQKGVVTNSLSHSASPFLAQTRRPESRVAVWASRS</sequence>
<dbReference type="AlphaFoldDB" id="A0A1Y2DAB1"/>
<dbReference type="Proteomes" id="UP000193467">
    <property type="component" value="Unassembled WGS sequence"/>
</dbReference>
<comment type="caution">
    <text evidence="1">The sequence shown here is derived from an EMBL/GenBank/DDBJ whole genome shotgun (WGS) entry which is preliminary data.</text>
</comment>
<name>A0A1Y2DAB1_9BASI</name>
<dbReference type="InParanoid" id="A0A1Y2DAB1"/>
<evidence type="ECO:0000313" key="2">
    <source>
        <dbReference type="Proteomes" id="UP000193467"/>
    </source>
</evidence>